<dbReference type="EMBL" id="LMWL01000052">
    <property type="protein sequence ID" value="KUM93140.1"/>
    <property type="molecule type" value="Genomic_DNA"/>
</dbReference>
<accession>A0A117PV38</accession>
<keyword evidence="3" id="KW-1185">Reference proteome</keyword>
<evidence type="ECO:0000256" key="1">
    <source>
        <dbReference type="SAM" id="MobiDB-lite"/>
    </source>
</evidence>
<reference evidence="2 3" key="1">
    <citation type="submission" date="2015-10" db="EMBL/GenBank/DDBJ databases">
        <title>Draft genome sequence of Streptomyces cellostaticus DSM 40189, type strain for the species Streptomyces cellostaticus.</title>
        <authorList>
            <person name="Ruckert C."/>
            <person name="Winkler A."/>
            <person name="Kalinowski J."/>
            <person name="Kampfer P."/>
            <person name="Glaeser S."/>
        </authorList>
    </citation>
    <scope>NUCLEOTIDE SEQUENCE [LARGE SCALE GENOMIC DNA]</scope>
    <source>
        <strain evidence="2 3">DSM 40189</strain>
    </source>
</reference>
<dbReference type="Proteomes" id="UP000054241">
    <property type="component" value="Unassembled WGS sequence"/>
</dbReference>
<dbReference type="STRING" id="67285.AQI88_28940"/>
<feature type="region of interest" description="Disordered" evidence="1">
    <location>
        <begin position="30"/>
        <end position="53"/>
    </location>
</feature>
<sequence length="76" mass="7819">MDVVMPAYADWPDLSVTTACSVVSSAHGSGTWASAPAQMEDCGGAPPRPPALAHRAHTHTSTHFGIDIDSAWTAGS</sequence>
<comment type="caution">
    <text evidence="2">The sequence shown here is derived from an EMBL/GenBank/DDBJ whole genome shotgun (WGS) entry which is preliminary data.</text>
</comment>
<dbReference type="AlphaFoldDB" id="A0A117PV38"/>
<evidence type="ECO:0000313" key="2">
    <source>
        <dbReference type="EMBL" id="KUM93140.1"/>
    </source>
</evidence>
<protein>
    <submittedName>
        <fullName evidence="2">Uncharacterized protein</fullName>
    </submittedName>
</protein>
<organism evidence="2 3">
    <name type="scientific">Streptomyces cellostaticus</name>
    <dbReference type="NCBI Taxonomy" id="67285"/>
    <lineage>
        <taxon>Bacteria</taxon>
        <taxon>Bacillati</taxon>
        <taxon>Actinomycetota</taxon>
        <taxon>Actinomycetes</taxon>
        <taxon>Kitasatosporales</taxon>
        <taxon>Streptomycetaceae</taxon>
        <taxon>Streptomyces</taxon>
    </lineage>
</organism>
<evidence type="ECO:0000313" key="3">
    <source>
        <dbReference type="Proteomes" id="UP000054241"/>
    </source>
</evidence>
<gene>
    <name evidence="2" type="ORF">AQI88_28940</name>
</gene>
<name>A0A117PV38_9ACTN</name>
<proteinExistence type="predicted"/>